<proteinExistence type="inferred from homology"/>
<feature type="coiled-coil region" evidence="3">
    <location>
        <begin position="180"/>
        <end position="210"/>
    </location>
</feature>
<dbReference type="GO" id="GO:0003777">
    <property type="term" value="F:microtubule motor activity"/>
    <property type="evidence" value="ECO:0007669"/>
    <property type="project" value="InterPro"/>
</dbReference>
<protein>
    <recommendedName>
        <fullName evidence="5">Kinesin motor domain-containing protein</fullName>
    </recommendedName>
</protein>
<dbReference type="InterPro" id="IPR027640">
    <property type="entry name" value="Kinesin-like_fam"/>
</dbReference>
<comment type="similarity">
    <text evidence="2">Belongs to the TRAFAC class myosin-kinesin ATPase superfamily. Kinesin family.</text>
</comment>
<feature type="domain" description="Kinesin motor" evidence="5">
    <location>
        <begin position="1"/>
        <end position="176"/>
    </location>
</feature>
<dbReference type="GO" id="GO:0005524">
    <property type="term" value="F:ATP binding"/>
    <property type="evidence" value="ECO:0007669"/>
    <property type="project" value="InterPro"/>
</dbReference>
<comment type="caution">
    <text evidence="2">Lacks conserved residue(s) required for the propagation of feature annotation.</text>
</comment>
<evidence type="ECO:0000313" key="6">
    <source>
        <dbReference type="EMBL" id="GMI64777.1"/>
    </source>
</evidence>
<dbReference type="AlphaFoldDB" id="A0A9W7GSD0"/>
<dbReference type="GO" id="GO:0015630">
    <property type="term" value="C:microtubule cytoskeleton"/>
    <property type="evidence" value="ECO:0007669"/>
    <property type="project" value="TreeGrafter"/>
</dbReference>
<evidence type="ECO:0000256" key="1">
    <source>
        <dbReference type="ARBA" id="ARBA00023175"/>
    </source>
</evidence>
<dbReference type="SMART" id="SM00129">
    <property type="entry name" value="KISc"/>
    <property type="match status" value="1"/>
</dbReference>
<dbReference type="PRINTS" id="PR00380">
    <property type="entry name" value="KINESINHEAVY"/>
</dbReference>
<dbReference type="OrthoDB" id="3176171at2759"/>
<gene>
    <name evidence="6" type="ORF">HRI_000147000</name>
</gene>
<feature type="compositionally biased region" description="Polar residues" evidence="4">
    <location>
        <begin position="544"/>
        <end position="561"/>
    </location>
</feature>
<dbReference type="Proteomes" id="UP001165190">
    <property type="component" value="Unassembled WGS sequence"/>
</dbReference>
<evidence type="ECO:0000256" key="4">
    <source>
        <dbReference type="SAM" id="MobiDB-lite"/>
    </source>
</evidence>
<dbReference type="SUPFAM" id="SSF52540">
    <property type="entry name" value="P-loop containing nucleoside triphosphate hydrolases"/>
    <property type="match status" value="1"/>
</dbReference>
<keyword evidence="1" id="KW-0505">Motor protein</keyword>
<evidence type="ECO:0000313" key="7">
    <source>
        <dbReference type="Proteomes" id="UP001165190"/>
    </source>
</evidence>
<evidence type="ECO:0000256" key="3">
    <source>
        <dbReference type="SAM" id="Coils"/>
    </source>
</evidence>
<feature type="region of interest" description="Disordered" evidence="4">
    <location>
        <begin position="525"/>
        <end position="571"/>
    </location>
</feature>
<evidence type="ECO:0000256" key="2">
    <source>
        <dbReference type="PROSITE-ProRule" id="PRU00283"/>
    </source>
</evidence>
<dbReference type="InterPro" id="IPR001752">
    <property type="entry name" value="Kinesin_motor_dom"/>
</dbReference>
<dbReference type="PANTHER" id="PTHR47972:SF4">
    <property type="entry name" value="KINESIN-LIKE PROTEIN KIN-14L"/>
    <property type="match status" value="1"/>
</dbReference>
<evidence type="ECO:0000259" key="5">
    <source>
        <dbReference type="PROSITE" id="PS50067"/>
    </source>
</evidence>
<name>A0A9W7GSD0_HIBTR</name>
<dbReference type="Gene3D" id="3.40.850.10">
    <property type="entry name" value="Kinesin motor domain"/>
    <property type="match status" value="1"/>
</dbReference>
<dbReference type="GO" id="GO:0008017">
    <property type="term" value="F:microtubule binding"/>
    <property type="evidence" value="ECO:0007669"/>
    <property type="project" value="InterPro"/>
</dbReference>
<dbReference type="GO" id="GO:0007018">
    <property type="term" value="P:microtubule-based movement"/>
    <property type="evidence" value="ECO:0007669"/>
    <property type="project" value="InterPro"/>
</dbReference>
<reference evidence="6" key="1">
    <citation type="submission" date="2023-05" db="EMBL/GenBank/DDBJ databases">
        <title>Genome and transcriptome analyses reveal genes involved in the formation of fine ridges on petal epidermal cells in Hibiscus trionum.</title>
        <authorList>
            <person name="Koshimizu S."/>
            <person name="Masuda S."/>
            <person name="Ishii T."/>
            <person name="Shirasu K."/>
            <person name="Hoshino A."/>
            <person name="Arita M."/>
        </authorList>
    </citation>
    <scope>NUCLEOTIDE SEQUENCE</scope>
    <source>
        <strain evidence="6">Hamamatsu line</strain>
    </source>
</reference>
<keyword evidence="3" id="KW-0175">Coiled coil</keyword>
<dbReference type="EMBL" id="BSYR01000003">
    <property type="protein sequence ID" value="GMI64777.1"/>
    <property type="molecule type" value="Genomic_DNA"/>
</dbReference>
<dbReference type="InterPro" id="IPR036961">
    <property type="entry name" value="Kinesin_motor_dom_sf"/>
</dbReference>
<sequence length="571" mass="63336">MHKLEIRSCTNDDGLSLPDATLHTVKSTSDVLDLMKYGEVNRVVCSTAINNRSSRSHSILTVHVHGKDASGNLLRSCLHLVDLAGSERVDKSEVTGDRLKEAQHINKSLSCLGDVITALAQKNSHIPYRNSKLTLLLQDSLGGHAKTLMFAHVSPEEDTFGETISTLKFARRVSTVELGAARLNKESSEVMQLKEQIENLKKALANKEAPSTQSYTIKEPKSPFEKQRATIERTPPHTRRLSIENGSIVKSEKAMNVEDRRFEKQRATIERTPPCMRRLSIENGSIVKSEKAMNVEDRRFEKQRATVERTPPRTQRLSIENGSIMKSEKAMNVEDRRGTKTPSTLSQVRRLSSEGKDNSQIKLSADVSKSLCASTLSAQKYGHFQDAEAVTKQFGNLYNGNSTREIYHSKAPRSPTSTSFQKQALKTDCQTKIPRLQLLNTPESQVHARNDIQSVLSTESQTANGKGSQIRKSLRTTIGKLISGSEKRNLRNTLELKSPVMRDSNAIDLKSPVVHANAARRESLTGVQASDRYRRSSLGGKPIESSTPSNNRNAKTPPSTKTTKRGGCNRC</sequence>
<dbReference type="PROSITE" id="PS50067">
    <property type="entry name" value="KINESIN_MOTOR_2"/>
    <property type="match status" value="1"/>
</dbReference>
<accession>A0A9W7GSD0</accession>
<dbReference type="PANTHER" id="PTHR47972">
    <property type="entry name" value="KINESIN-LIKE PROTEIN KLP-3"/>
    <property type="match status" value="1"/>
</dbReference>
<dbReference type="Pfam" id="PF00225">
    <property type="entry name" value="Kinesin"/>
    <property type="match status" value="1"/>
</dbReference>
<keyword evidence="7" id="KW-1185">Reference proteome</keyword>
<organism evidence="6 7">
    <name type="scientific">Hibiscus trionum</name>
    <name type="common">Flower of an hour</name>
    <dbReference type="NCBI Taxonomy" id="183268"/>
    <lineage>
        <taxon>Eukaryota</taxon>
        <taxon>Viridiplantae</taxon>
        <taxon>Streptophyta</taxon>
        <taxon>Embryophyta</taxon>
        <taxon>Tracheophyta</taxon>
        <taxon>Spermatophyta</taxon>
        <taxon>Magnoliopsida</taxon>
        <taxon>eudicotyledons</taxon>
        <taxon>Gunneridae</taxon>
        <taxon>Pentapetalae</taxon>
        <taxon>rosids</taxon>
        <taxon>malvids</taxon>
        <taxon>Malvales</taxon>
        <taxon>Malvaceae</taxon>
        <taxon>Malvoideae</taxon>
        <taxon>Hibiscus</taxon>
    </lineage>
</organism>
<comment type="caution">
    <text evidence="6">The sequence shown here is derived from an EMBL/GenBank/DDBJ whole genome shotgun (WGS) entry which is preliminary data.</text>
</comment>
<dbReference type="InterPro" id="IPR027417">
    <property type="entry name" value="P-loop_NTPase"/>
</dbReference>